<accession>A0A5R8WR57</accession>
<organism evidence="1 2">
    <name type="scientific">Hymenobacter jeollabukensis</name>
    <dbReference type="NCBI Taxonomy" id="2025313"/>
    <lineage>
        <taxon>Bacteria</taxon>
        <taxon>Pseudomonadati</taxon>
        <taxon>Bacteroidota</taxon>
        <taxon>Cytophagia</taxon>
        <taxon>Cytophagales</taxon>
        <taxon>Hymenobacteraceae</taxon>
        <taxon>Hymenobacter</taxon>
    </lineage>
</organism>
<dbReference type="OrthoDB" id="8832761at2"/>
<reference evidence="1 2" key="1">
    <citation type="submission" date="2019-05" db="EMBL/GenBank/DDBJ databases">
        <title>Hymenobacter edaphi sp. nov., isolated from abandoned arsenic-contaminated farmland soil.</title>
        <authorList>
            <person name="Nie L."/>
        </authorList>
    </citation>
    <scope>NUCLEOTIDE SEQUENCE [LARGE SCALE GENOMIC DNA]</scope>
    <source>
        <strain evidence="1 2">1-3-3-8</strain>
    </source>
</reference>
<gene>
    <name evidence="1" type="ORF">FDY95_11155</name>
</gene>
<protein>
    <submittedName>
        <fullName evidence="1">Uncharacterized protein</fullName>
    </submittedName>
</protein>
<dbReference type="Proteomes" id="UP000305517">
    <property type="component" value="Unassembled WGS sequence"/>
</dbReference>
<name>A0A5R8WR57_9BACT</name>
<sequence length="256" mass="23119">MIVPSGTVIRATGNVLITGSITVLTGAEDNGNGPATPGISRSAPGLIHGGTGVGLLAAAGITYAPPAAGGSGDRTINATGGEGGGSLAIVATGNLTVSAGASINANGSNGVNTATTGDVGGPGGGAGGIVVLAAKGTLTVGGSIRANGGSGGNGFNGTTTGSNGVGGGGGGGGGIIHLLSANAISVTGTVQANGGAAGTDVQQTMHSAGSGGGACGGDGGDGGGNLVFGGPFTAAQPGSAGHVVQTVVPNPEYLIR</sequence>
<evidence type="ECO:0000313" key="1">
    <source>
        <dbReference type="EMBL" id="TLM93176.1"/>
    </source>
</evidence>
<proteinExistence type="predicted"/>
<comment type="caution">
    <text evidence="1">The sequence shown here is derived from an EMBL/GenBank/DDBJ whole genome shotgun (WGS) entry which is preliminary data.</text>
</comment>
<dbReference type="EMBL" id="VAJM01000004">
    <property type="protein sequence ID" value="TLM93176.1"/>
    <property type="molecule type" value="Genomic_DNA"/>
</dbReference>
<keyword evidence="2" id="KW-1185">Reference proteome</keyword>
<evidence type="ECO:0000313" key="2">
    <source>
        <dbReference type="Proteomes" id="UP000305517"/>
    </source>
</evidence>
<dbReference type="AlphaFoldDB" id="A0A5R8WR57"/>